<keyword evidence="1" id="KW-0479">Metal-binding</keyword>
<evidence type="ECO:0000256" key="1">
    <source>
        <dbReference type="RuleBase" id="RU367103"/>
    </source>
</evidence>
<comment type="function">
    <text evidence="1">tRNA methylase which 2'-O-methylates cytidine(4) in tRNA(Pro) and tRNA(Gly)(GCC), and adenosine(4) in tRNA(His).</text>
</comment>
<dbReference type="SUPFAM" id="SSF53335">
    <property type="entry name" value="S-adenosyl-L-methionine-dependent methyltransferases"/>
    <property type="match status" value="1"/>
</dbReference>
<dbReference type="EC" id="2.1.1.225" evidence="1"/>
<dbReference type="PANTHER" id="PTHR12998:SF0">
    <property type="entry name" value="TRNA:M(4)X MODIFICATION ENZYME TRM13 HOMOLOG"/>
    <property type="match status" value="1"/>
</dbReference>
<comment type="catalytic activity">
    <reaction evidence="1">
        <text>adenosine(4) in tRNA(His) + S-adenosyl-L-methionine = 2'-O-methyladenosine(4) in tRNA(His) + S-adenosyl-L-homocysteine + H(+)</text>
        <dbReference type="Rhea" id="RHEA:43196"/>
        <dbReference type="Rhea" id="RHEA-COMP:10401"/>
        <dbReference type="Rhea" id="RHEA-COMP:10402"/>
        <dbReference type="ChEBI" id="CHEBI:15378"/>
        <dbReference type="ChEBI" id="CHEBI:57856"/>
        <dbReference type="ChEBI" id="CHEBI:59789"/>
        <dbReference type="ChEBI" id="CHEBI:74411"/>
        <dbReference type="ChEBI" id="CHEBI:74477"/>
        <dbReference type="EC" id="2.1.1.225"/>
    </reaction>
</comment>
<dbReference type="PANTHER" id="PTHR12998">
    <property type="entry name" value="TRNA:M(4)X MODIFICATION ENZYME TRM13 HOMOLOG"/>
    <property type="match status" value="1"/>
</dbReference>
<evidence type="ECO:0000313" key="3">
    <source>
        <dbReference type="EMBL" id="CAG5086559.1"/>
    </source>
</evidence>
<evidence type="ECO:0000313" key="4">
    <source>
        <dbReference type="Proteomes" id="UP001158576"/>
    </source>
</evidence>
<accession>A0ABN7RUY3</accession>
<keyword evidence="1" id="KW-0819">tRNA processing</keyword>
<feature type="domain" description="Methyltransferase TRM13" evidence="2">
    <location>
        <begin position="132"/>
        <end position="365"/>
    </location>
</feature>
<keyword evidence="1" id="KW-0489">Methyltransferase</keyword>
<dbReference type="InterPro" id="IPR029063">
    <property type="entry name" value="SAM-dependent_MTases_sf"/>
</dbReference>
<keyword evidence="1" id="KW-0808">Transferase</keyword>
<reference evidence="3 4" key="1">
    <citation type="submission" date="2021-04" db="EMBL/GenBank/DDBJ databases">
        <authorList>
            <person name="Bliznina A."/>
        </authorList>
    </citation>
    <scope>NUCLEOTIDE SEQUENCE [LARGE SCALE GENOMIC DNA]</scope>
</reference>
<dbReference type="InterPro" id="IPR007871">
    <property type="entry name" value="Methyltransferase_TRM13"/>
</dbReference>
<dbReference type="Pfam" id="PF05206">
    <property type="entry name" value="TRM13"/>
    <property type="match status" value="1"/>
</dbReference>
<dbReference type="Proteomes" id="UP001158576">
    <property type="component" value="Chromosome PAR"/>
</dbReference>
<comment type="catalytic activity">
    <reaction evidence="1">
        <text>cytidine(4) in tRNA(Pro) + S-adenosyl-L-methionine = 2'-O-methylcytidine(4) in tRNA(Pro) + S-adenosyl-L-homocysteine + H(+)</text>
        <dbReference type="Rhea" id="RHEA:32767"/>
        <dbReference type="Rhea" id="RHEA-COMP:10397"/>
        <dbReference type="Rhea" id="RHEA-COMP:10398"/>
        <dbReference type="ChEBI" id="CHEBI:15378"/>
        <dbReference type="ChEBI" id="CHEBI:57856"/>
        <dbReference type="ChEBI" id="CHEBI:59789"/>
        <dbReference type="ChEBI" id="CHEBI:74495"/>
        <dbReference type="ChEBI" id="CHEBI:82748"/>
        <dbReference type="EC" id="2.1.1.225"/>
    </reaction>
</comment>
<gene>
    <name evidence="3" type="ORF">OKIOD_LOCUS2816</name>
</gene>
<comment type="catalytic activity">
    <reaction evidence="1">
        <text>cytidine(4) in tRNA(Gly)(GCC) + S-adenosyl-L-methionine = 2'-O-methylcytidine(4) in tRNA(Gly)(GCC) + S-adenosyl-L-homocysteine + H(+)</text>
        <dbReference type="Rhea" id="RHEA:43192"/>
        <dbReference type="Rhea" id="RHEA-COMP:10399"/>
        <dbReference type="Rhea" id="RHEA-COMP:10400"/>
        <dbReference type="ChEBI" id="CHEBI:15378"/>
        <dbReference type="ChEBI" id="CHEBI:57856"/>
        <dbReference type="ChEBI" id="CHEBI:59789"/>
        <dbReference type="ChEBI" id="CHEBI:74495"/>
        <dbReference type="ChEBI" id="CHEBI:82748"/>
        <dbReference type="EC" id="2.1.1.225"/>
    </reaction>
</comment>
<name>A0ABN7RUY3_OIKDI</name>
<comment type="similarity">
    <text evidence="1">Belongs to the methyltransferase TRM13 family.</text>
</comment>
<evidence type="ECO:0000259" key="2">
    <source>
        <dbReference type="Pfam" id="PF05206"/>
    </source>
</evidence>
<keyword evidence="4" id="KW-1185">Reference proteome</keyword>
<dbReference type="EMBL" id="OU015568">
    <property type="protein sequence ID" value="CAG5086559.1"/>
    <property type="molecule type" value="Genomic_DNA"/>
</dbReference>
<keyword evidence="1" id="KW-0862">Zinc</keyword>
<keyword evidence="1" id="KW-0863">Zinc-finger</keyword>
<keyword evidence="1" id="KW-0949">S-adenosyl-L-methionine</keyword>
<proteinExistence type="inferred from homology"/>
<protein>
    <recommendedName>
        <fullName evidence="1">tRNA:m(4)X modification enzyme TRM13</fullName>
        <ecNumber evidence="1">2.1.1.225</ecNumber>
    </recommendedName>
</protein>
<organism evidence="3 4">
    <name type="scientific">Oikopleura dioica</name>
    <name type="common">Tunicate</name>
    <dbReference type="NCBI Taxonomy" id="34765"/>
    <lineage>
        <taxon>Eukaryota</taxon>
        <taxon>Metazoa</taxon>
        <taxon>Chordata</taxon>
        <taxon>Tunicata</taxon>
        <taxon>Appendicularia</taxon>
        <taxon>Copelata</taxon>
        <taxon>Oikopleuridae</taxon>
        <taxon>Oikopleura</taxon>
    </lineage>
</organism>
<dbReference type="Gene3D" id="3.40.50.150">
    <property type="entry name" value="Vaccinia Virus protein VP39"/>
    <property type="match status" value="1"/>
</dbReference>
<sequence>MVAKEGAEFCGQHMQDNLRRKCVYCKSMIEDSRMAKHMKKCNIYTQSLVKPKYYNEKVNLDKTKLTEEDLKHANMKLTDFEVEDVKKIVELLKDGKVENFSRRENFQPSFFKNLEEEIEANKGNAKVLKHLMQQSSLLEIMDKEGLLTNGNCFIELGAGTGGLSEKVAEALDKSKFIIVDRGSFRKKKENAFLNDGRNAFERVKGDIADFDPKLLPKSSDENSQSLTISIAKHLCGSATDLAIECATRIENFGGILVASCCHHKCAWQSFSSRELLHENFKSSKRFRLLTLLSSWFTCGFQKSDDTSEKDKYGLTVDEKIEVGALAKAVIDNARRDYLLKTFPHLTAKTLQYCSLETSLESSAIVLS</sequence>
<dbReference type="InterPro" id="IPR039044">
    <property type="entry name" value="Trm13"/>
</dbReference>